<keyword evidence="4 6" id="KW-1133">Transmembrane helix</keyword>
<reference evidence="8" key="1">
    <citation type="submission" date="2020-04" db="EMBL/GenBank/DDBJ databases">
        <authorList>
            <person name="Zhang T."/>
        </authorList>
    </citation>
    <scope>NUCLEOTIDE SEQUENCE</scope>
    <source>
        <strain evidence="8">HKST-UBA12</strain>
    </source>
</reference>
<keyword evidence="5 6" id="KW-0472">Membrane</keyword>
<name>A0A955I6C4_9BACT</name>
<evidence type="ECO:0000256" key="4">
    <source>
        <dbReference type="ARBA" id="ARBA00022989"/>
    </source>
</evidence>
<keyword evidence="3 6" id="KW-0812">Transmembrane</keyword>
<comment type="caution">
    <text evidence="8">The sequence shown here is derived from an EMBL/GenBank/DDBJ whole genome shotgun (WGS) entry which is preliminary data.</text>
</comment>
<dbReference type="InterPro" id="IPR032816">
    <property type="entry name" value="VTT_dom"/>
</dbReference>
<dbReference type="GO" id="GO:0005886">
    <property type="term" value="C:plasma membrane"/>
    <property type="evidence" value="ECO:0007669"/>
    <property type="project" value="UniProtKB-SubCell"/>
</dbReference>
<feature type="transmembrane region" description="Helical" evidence="6">
    <location>
        <begin position="52"/>
        <end position="73"/>
    </location>
</feature>
<evidence type="ECO:0000259" key="7">
    <source>
        <dbReference type="Pfam" id="PF09335"/>
    </source>
</evidence>
<keyword evidence="2" id="KW-1003">Cell membrane</keyword>
<dbReference type="Pfam" id="PF09335">
    <property type="entry name" value="VTT_dom"/>
    <property type="match status" value="1"/>
</dbReference>
<accession>A0A955I6C4</accession>
<evidence type="ECO:0000313" key="8">
    <source>
        <dbReference type="EMBL" id="MCA9379301.1"/>
    </source>
</evidence>
<protein>
    <submittedName>
        <fullName evidence="8">DedA family protein</fullName>
    </submittedName>
</protein>
<dbReference type="EMBL" id="JAGQLI010000135">
    <property type="protein sequence ID" value="MCA9379301.1"/>
    <property type="molecule type" value="Genomic_DNA"/>
</dbReference>
<feature type="transmembrane region" description="Helical" evidence="6">
    <location>
        <begin position="6"/>
        <end position="32"/>
    </location>
</feature>
<evidence type="ECO:0000256" key="6">
    <source>
        <dbReference type="SAM" id="Phobius"/>
    </source>
</evidence>
<dbReference type="Proteomes" id="UP000760819">
    <property type="component" value="Unassembled WGS sequence"/>
</dbReference>
<feature type="domain" description="VTT" evidence="7">
    <location>
        <begin position="32"/>
        <end position="157"/>
    </location>
</feature>
<gene>
    <name evidence="8" type="ORF">KC640_02640</name>
</gene>
<feature type="transmembrane region" description="Helical" evidence="6">
    <location>
        <begin position="138"/>
        <end position="157"/>
    </location>
</feature>
<reference evidence="8" key="2">
    <citation type="journal article" date="2021" name="Microbiome">
        <title>Successional dynamics and alternative stable states in a saline activated sludge microbial community over 9 years.</title>
        <authorList>
            <person name="Wang Y."/>
            <person name="Ye J."/>
            <person name="Ju F."/>
            <person name="Liu L."/>
            <person name="Boyd J.A."/>
            <person name="Deng Y."/>
            <person name="Parks D.H."/>
            <person name="Jiang X."/>
            <person name="Yin X."/>
            <person name="Woodcroft B.J."/>
            <person name="Tyson G.W."/>
            <person name="Hugenholtz P."/>
            <person name="Polz M.F."/>
            <person name="Zhang T."/>
        </authorList>
    </citation>
    <scope>NUCLEOTIDE SEQUENCE</scope>
    <source>
        <strain evidence="8">HKST-UBA12</strain>
    </source>
</reference>
<evidence type="ECO:0000256" key="5">
    <source>
        <dbReference type="ARBA" id="ARBA00023136"/>
    </source>
</evidence>
<evidence type="ECO:0000313" key="9">
    <source>
        <dbReference type="Proteomes" id="UP000760819"/>
    </source>
</evidence>
<dbReference type="AlphaFoldDB" id="A0A955I6C4"/>
<evidence type="ECO:0000256" key="2">
    <source>
        <dbReference type="ARBA" id="ARBA00022475"/>
    </source>
</evidence>
<evidence type="ECO:0000256" key="3">
    <source>
        <dbReference type="ARBA" id="ARBA00022692"/>
    </source>
</evidence>
<evidence type="ECO:0000256" key="1">
    <source>
        <dbReference type="ARBA" id="ARBA00004651"/>
    </source>
</evidence>
<sequence>MTIFAWIVNLVSSLGYPGIIVAMLIESASIPLPSEIIMGISGYLVYKGEMNLFLAGLAGAIGNIMGSTIMYYLGSKGGRPAIEKYGRYIHFDEQKFAKVDKWFSKWGDIVVFAAQLMRVVRTFISFPAGVLRISYPKFIFYTFTGALIWCTALAYIASLLGPEWEKLSSATKEAEGIAVIVVALLFGFYLLRRIYKSRSQD</sequence>
<dbReference type="PANTHER" id="PTHR42709">
    <property type="entry name" value="ALKALINE PHOSPHATASE LIKE PROTEIN"/>
    <property type="match status" value="1"/>
</dbReference>
<organism evidence="8 9">
    <name type="scientific">Candidatus Dojkabacteria bacterium</name>
    <dbReference type="NCBI Taxonomy" id="2099670"/>
    <lineage>
        <taxon>Bacteria</taxon>
        <taxon>Candidatus Dojkabacteria</taxon>
    </lineage>
</organism>
<dbReference type="InterPro" id="IPR051311">
    <property type="entry name" value="DedA_domain"/>
</dbReference>
<comment type="subcellular location">
    <subcellularLocation>
        <location evidence="1">Cell membrane</location>
        <topology evidence="1">Multi-pass membrane protein</topology>
    </subcellularLocation>
</comment>
<proteinExistence type="predicted"/>
<feature type="transmembrane region" description="Helical" evidence="6">
    <location>
        <begin position="177"/>
        <end position="195"/>
    </location>
</feature>
<dbReference type="PANTHER" id="PTHR42709:SF6">
    <property type="entry name" value="UNDECAPRENYL PHOSPHATE TRANSPORTER A"/>
    <property type="match status" value="1"/>
</dbReference>